<accession>A0AAU8LQ64</accession>
<organism evidence="1">
    <name type="scientific">Candidatus Electrothrix aestuarii</name>
    <dbReference type="NCBI Taxonomy" id="3062594"/>
    <lineage>
        <taxon>Bacteria</taxon>
        <taxon>Pseudomonadati</taxon>
        <taxon>Thermodesulfobacteriota</taxon>
        <taxon>Desulfobulbia</taxon>
        <taxon>Desulfobulbales</taxon>
        <taxon>Desulfobulbaceae</taxon>
        <taxon>Candidatus Electrothrix</taxon>
    </lineage>
</organism>
<reference evidence="1" key="2">
    <citation type="submission" date="2024-06" db="EMBL/GenBank/DDBJ databases">
        <authorList>
            <person name="Plum-Jensen L.E."/>
            <person name="Schramm A."/>
            <person name="Marshall I.P.G."/>
        </authorList>
    </citation>
    <scope>NUCLEOTIDE SEQUENCE</scope>
    <source>
        <strain evidence="1">Rat1</strain>
    </source>
</reference>
<evidence type="ECO:0000313" key="1">
    <source>
        <dbReference type="EMBL" id="XCN71167.1"/>
    </source>
</evidence>
<reference evidence="1" key="1">
    <citation type="journal article" date="2024" name="Syst. Appl. Microbiol.">
        <title>First single-strain enrichments of Electrothrix cable bacteria, description of E. aestuarii sp. nov. and E. rattekaaiensis sp. nov., and proposal of a cable bacteria taxonomy following the rules of the SeqCode.</title>
        <authorList>
            <person name="Plum-Jensen L.E."/>
            <person name="Schramm A."/>
            <person name="Marshall I.P.G."/>
        </authorList>
    </citation>
    <scope>NUCLEOTIDE SEQUENCE</scope>
    <source>
        <strain evidence="1">Rat1</strain>
    </source>
</reference>
<proteinExistence type="predicted"/>
<gene>
    <name evidence="1" type="ORF">Q3M24_12665</name>
</gene>
<dbReference type="KEGG" id="eaj:Q3M24_12665"/>
<name>A0AAU8LQ64_9BACT</name>
<protein>
    <submittedName>
        <fullName evidence="1">Uncharacterized protein</fullName>
    </submittedName>
</protein>
<dbReference type="AlphaFoldDB" id="A0AAU8LQ64"/>
<sequence length="40" mass="4504">MAGSERSGKGVILYSTVVELIKISGIEKRTRRKTEENPNR</sequence>
<dbReference type="EMBL" id="CP159373">
    <property type="protein sequence ID" value="XCN71167.1"/>
    <property type="molecule type" value="Genomic_DNA"/>
</dbReference>